<dbReference type="PROSITE" id="PS01159">
    <property type="entry name" value="WW_DOMAIN_1"/>
    <property type="match status" value="2"/>
</dbReference>
<reference evidence="11 12" key="1">
    <citation type="submission" date="2011-02" db="EMBL/GenBank/DDBJ databases">
        <title>The Genome Sequence of Sphaeroforma arctica JP610.</title>
        <authorList>
            <consortium name="The Broad Institute Genome Sequencing Platform"/>
            <person name="Russ C."/>
            <person name="Cuomo C."/>
            <person name="Young S.K."/>
            <person name="Zeng Q."/>
            <person name="Gargeya S."/>
            <person name="Alvarado L."/>
            <person name="Berlin A."/>
            <person name="Chapman S.B."/>
            <person name="Chen Z."/>
            <person name="Freedman E."/>
            <person name="Gellesch M."/>
            <person name="Goldberg J."/>
            <person name="Griggs A."/>
            <person name="Gujja S."/>
            <person name="Heilman E."/>
            <person name="Heiman D."/>
            <person name="Howarth C."/>
            <person name="Mehta T."/>
            <person name="Neiman D."/>
            <person name="Pearson M."/>
            <person name="Roberts A."/>
            <person name="Saif S."/>
            <person name="Shea T."/>
            <person name="Shenoy N."/>
            <person name="Sisk P."/>
            <person name="Stolte C."/>
            <person name="Sykes S."/>
            <person name="White J."/>
            <person name="Yandava C."/>
            <person name="Burger G."/>
            <person name="Gray M.W."/>
            <person name="Holland P.W.H."/>
            <person name="King N."/>
            <person name="Lang F.B.F."/>
            <person name="Roger A.J."/>
            <person name="Ruiz-Trillo I."/>
            <person name="Haas B."/>
            <person name="Nusbaum C."/>
            <person name="Birren B."/>
        </authorList>
    </citation>
    <scope>NUCLEOTIDE SEQUENCE [LARGE SCALE GENOMIC DNA]</scope>
    <source>
        <strain evidence="11 12">JP610</strain>
    </source>
</reference>
<dbReference type="Gene3D" id="3.90.1750.10">
    <property type="entry name" value="Hect, E3 ligase catalytic domains"/>
    <property type="match status" value="1"/>
</dbReference>
<evidence type="ECO:0000256" key="1">
    <source>
        <dbReference type="ARBA" id="ARBA00000885"/>
    </source>
</evidence>
<organism evidence="11 12">
    <name type="scientific">Sphaeroforma arctica JP610</name>
    <dbReference type="NCBI Taxonomy" id="667725"/>
    <lineage>
        <taxon>Eukaryota</taxon>
        <taxon>Ichthyosporea</taxon>
        <taxon>Ichthyophonida</taxon>
        <taxon>Sphaeroforma</taxon>
    </lineage>
</organism>
<keyword evidence="4" id="KW-0808">Transferase</keyword>
<feature type="domain" description="HECT" evidence="10">
    <location>
        <begin position="204"/>
        <end position="538"/>
    </location>
</feature>
<dbReference type="SMART" id="SM00119">
    <property type="entry name" value="HECTc"/>
    <property type="match status" value="1"/>
</dbReference>
<feature type="compositionally biased region" description="Polar residues" evidence="8">
    <location>
        <begin position="58"/>
        <end position="67"/>
    </location>
</feature>
<feature type="domain" description="WW" evidence="9">
    <location>
        <begin position="75"/>
        <end position="108"/>
    </location>
</feature>
<keyword evidence="6 7" id="KW-0833">Ubl conjugation pathway</keyword>
<dbReference type="AlphaFoldDB" id="A0A0L0GHC5"/>
<evidence type="ECO:0000259" key="10">
    <source>
        <dbReference type="PROSITE" id="PS50237"/>
    </source>
</evidence>
<evidence type="ECO:0000313" key="12">
    <source>
        <dbReference type="Proteomes" id="UP000054560"/>
    </source>
</evidence>
<dbReference type="InterPro" id="IPR050409">
    <property type="entry name" value="E3_ubiq-protein_ligase"/>
</dbReference>
<dbReference type="InterPro" id="IPR001202">
    <property type="entry name" value="WW_dom"/>
</dbReference>
<dbReference type="FunFam" id="3.30.2410.10:FF:000002">
    <property type="entry name" value="E3 ubiquitin-protein ligase HECW2"/>
    <property type="match status" value="1"/>
</dbReference>
<evidence type="ECO:0000256" key="4">
    <source>
        <dbReference type="ARBA" id="ARBA00022679"/>
    </source>
</evidence>
<dbReference type="Pfam" id="PF00397">
    <property type="entry name" value="WW"/>
    <property type="match status" value="2"/>
</dbReference>
<dbReference type="EC" id="2.3.2.26" evidence="3"/>
<dbReference type="eggNOG" id="KOG0940">
    <property type="taxonomic scope" value="Eukaryota"/>
</dbReference>
<evidence type="ECO:0000256" key="5">
    <source>
        <dbReference type="ARBA" id="ARBA00022737"/>
    </source>
</evidence>
<dbReference type="GO" id="GO:0016567">
    <property type="term" value="P:protein ubiquitination"/>
    <property type="evidence" value="ECO:0007669"/>
    <property type="project" value="UniProtKB-UniPathway"/>
</dbReference>
<dbReference type="GeneID" id="25900676"/>
<protein>
    <recommendedName>
        <fullName evidence="3">HECT-type E3 ubiquitin transferase</fullName>
        <ecNumber evidence="3">2.3.2.26</ecNumber>
    </recommendedName>
</protein>
<feature type="active site" description="Glycyl thioester intermediate" evidence="7">
    <location>
        <position position="506"/>
    </location>
</feature>
<keyword evidence="12" id="KW-1185">Reference proteome</keyword>
<dbReference type="CDD" id="cd00078">
    <property type="entry name" value="HECTc"/>
    <property type="match status" value="1"/>
</dbReference>
<evidence type="ECO:0000256" key="6">
    <source>
        <dbReference type="ARBA" id="ARBA00022786"/>
    </source>
</evidence>
<dbReference type="PANTHER" id="PTHR11254">
    <property type="entry name" value="HECT DOMAIN UBIQUITIN-PROTEIN LIGASE"/>
    <property type="match status" value="1"/>
</dbReference>
<dbReference type="GO" id="GO:0005737">
    <property type="term" value="C:cytoplasm"/>
    <property type="evidence" value="ECO:0007669"/>
    <property type="project" value="UniProtKB-ARBA"/>
</dbReference>
<dbReference type="InterPro" id="IPR036020">
    <property type="entry name" value="WW_dom_sf"/>
</dbReference>
<dbReference type="Gene3D" id="2.20.70.10">
    <property type="match status" value="1"/>
</dbReference>
<name>A0A0L0GHC5_9EUKA</name>
<accession>A0A0L0GHC5</accession>
<evidence type="ECO:0000259" key="9">
    <source>
        <dbReference type="PROSITE" id="PS50020"/>
    </source>
</evidence>
<dbReference type="EMBL" id="KQ241600">
    <property type="protein sequence ID" value="KNC87738.1"/>
    <property type="molecule type" value="Genomic_DNA"/>
</dbReference>
<dbReference type="PANTHER" id="PTHR11254:SF395">
    <property type="entry name" value="E3 UBIQUITIN-PROTEIN LIGASE SMURF1"/>
    <property type="match status" value="1"/>
</dbReference>
<dbReference type="FunFam" id="3.30.2160.10:FF:000001">
    <property type="entry name" value="E3 ubiquitin-protein ligase NEDD4-like"/>
    <property type="match status" value="1"/>
</dbReference>
<dbReference type="Gene3D" id="3.30.2160.10">
    <property type="entry name" value="Hect, E3 ligase catalytic domain"/>
    <property type="match status" value="1"/>
</dbReference>
<dbReference type="CDD" id="cd00201">
    <property type="entry name" value="WW"/>
    <property type="match status" value="2"/>
</dbReference>
<feature type="compositionally biased region" description="Pro residues" evidence="8">
    <location>
        <begin position="42"/>
        <end position="53"/>
    </location>
</feature>
<evidence type="ECO:0000313" key="11">
    <source>
        <dbReference type="EMBL" id="KNC87738.1"/>
    </source>
</evidence>
<dbReference type="Gene3D" id="3.30.2410.10">
    <property type="entry name" value="Hect, E3 ligase catalytic domain"/>
    <property type="match status" value="1"/>
</dbReference>
<evidence type="ECO:0000256" key="3">
    <source>
        <dbReference type="ARBA" id="ARBA00012485"/>
    </source>
</evidence>
<dbReference type="OrthoDB" id="8068875at2759"/>
<evidence type="ECO:0000256" key="8">
    <source>
        <dbReference type="SAM" id="MobiDB-lite"/>
    </source>
</evidence>
<dbReference type="SUPFAM" id="SSF56204">
    <property type="entry name" value="Hect, E3 ligase catalytic domain"/>
    <property type="match status" value="1"/>
</dbReference>
<dbReference type="PROSITE" id="PS50237">
    <property type="entry name" value="HECT"/>
    <property type="match status" value="1"/>
</dbReference>
<feature type="compositionally biased region" description="Polar residues" evidence="8">
    <location>
        <begin position="1"/>
        <end position="15"/>
    </location>
</feature>
<dbReference type="InterPro" id="IPR000569">
    <property type="entry name" value="HECT_dom"/>
</dbReference>
<gene>
    <name evidence="11" type="ORF">SARC_00172</name>
</gene>
<dbReference type="FunFam" id="2.20.70.10:FF:000017">
    <property type="entry name" value="E3 ubiquitin-protein ligase"/>
    <property type="match status" value="1"/>
</dbReference>
<dbReference type="FunFam" id="3.90.1750.10:FF:000079">
    <property type="entry name" value="E3 ubiquitin-protein ligase"/>
    <property type="match status" value="1"/>
</dbReference>
<dbReference type="GO" id="GO:0043161">
    <property type="term" value="P:proteasome-mediated ubiquitin-dependent protein catabolic process"/>
    <property type="evidence" value="ECO:0007669"/>
    <property type="project" value="TreeGrafter"/>
</dbReference>
<evidence type="ECO:0000256" key="7">
    <source>
        <dbReference type="PROSITE-ProRule" id="PRU00104"/>
    </source>
</evidence>
<feature type="region of interest" description="Disordered" evidence="8">
    <location>
        <begin position="1"/>
        <end position="67"/>
    </location>
</feature>
<proteinExistence type="predicted"/>
<dbReference type="UniPathway" id="UPA00143"/>
<evidence type="ECO:0000256" key="2">
    <source>
        <dbReference type="ARBA" id="ARBA00004906"/>
    </source>
</evidence>
<dbReference type="InterPro" id="IPR035983">
    <property type="entry name" value="Hect_E3_ubiquitin_ligase"/>
</dbReference>
<comment type="catalytic activity">
    <reaction evidence="1">
        <text>S-ubiquitinyl-[E2 ubiquitin-conjugating enzyme]-L-cysteine + [acceptor protein]-L-lysine = [E2 ubiquitin-conjugating enzyme]-L-cysteine + N(6)-ubiquitinyl-[acceptor protein]-L-lysine.</text>
        <dbReference type="EC" id="2.3.2.26"/>
    </reaction>
</comment>
<keyword evidence="5" id="KW-0677">Repeat</keyword>
<dbReference type="STRING" id="667725.A0A0L0GHC5"/>
<sequence length="538" mass="61930">MSVSRSNGVSSNIPESSDDSEVAALGVQPEQSNAQRVASIPARPPAPARPTPPQRAQNNATPNSDVVTTGMQATQPLPPGWEMRVSGSGQPYFVNHLERRTQWVDPRSEMAQMPLPRGWAQGVTNEGRVYFIDHNTRTTTFEDPRTNRVYQKEYESSIPEYQRNFKSKLGKFRQYQVVTPRVECPIQVSRDNLFEDSFNQIMHTPPKLFKGRLIVNFKDEKGLDYGGLQKEWFFLLSNEMVNPNYCLFEYANDDHTTIAINSESGINPEHLDYFRFIGRVIGLAIFHGRFIDIGFTLPLYKQMLNKPLTMNDLEQSDPEFHKNLQWMLDNEIKDVLDLTFSVDYQRFGQLVSHDLKENGSEIEVTDDNKAEYVQLVVKWRLTRGISEQWEALKSGISDVINIDQLCIFDEKELEVLICGVNEIDVSDWEDNTIYKNYSPDSQPIKWLWEILQEWDNEKRVRFLQFVTGTCRVPLGGFRDLQGSTGIQLFCVERIGTPEWLPRSHTCFNRLDLPPYESKEQMSMKLALAVEETEGFANE</sequence>
<dbReference type="SUPFAM" id="SSF51045">
    <property type="entry name" value="WW domain"/>
    <property type="match status" value="2"/>
</dbReference>
<dbReference type="Pfam" id="PF00632">
    <property type="entry name" value="HECT"/>
    <property type="match status" value="1"/>
</dbReference>
<dbReference type="GO" id="GO:0061630">
    <property type="term" value="F:ubiquitin protein ligase activity"/>
    <property type="evidence" value="ECO:0007669"/>
    <property type="project" value="UniProtKB-EC"/>
</dbReference>
<comment type="pathway">
    <text evidence="2">Protein modification; protein ubiquitination.</text>
</comment>
<dbReference type="Proteomes" id="UP000054560">
    <property type="component" value="Unassembled WGS sequence"/>
</dbReference>
<dbReference type="PROSITE" id="PS50020">
    <property type="entry name" value="WW_DOMAIN_2"/>
    <property type="match status" value="2"/>
</dbReference>
<feature type="domain" description="WW" evidence="9">
    <location>
        <begin position="113"/>
        <end position="146"/>
    </location>
</feature>
<dbReference type="SMART" id="SM00456">
    <property type="entry name" value="WW"/>
    <property type="match status" value="2"/>
</dbReference>
<dbReference type="RefSeq" id="XP_014161640.1">
    <property type="nucleotide sequence ID" value="XM_014306165.1"/>
</dbReference>